<accession>A0A165ZIP6</accession>
<dbReference type="AlphaFoldDB" id="A0A165ZIP6"/>
<feature type="compositionally biased region" description="Acidic residues" evidence="1">
    <location>
        <begin position="77"/>
        <end position="95"/>
    </location>
</feature>
<reference evidence="2 3" key="1">
    <citation type="journal article" date="2016" name="Mol. Biol. Evol.">
        <title>Comparative Genomics of Early-Diverging Mushroom-Forming Fungi Provides Insights into the Origins of Lignocellulose Decay Capabilities.</title>
        <authorList>
            <person name="Nagy L.G."/>
            <person name="Riley R."/>
            <person name="Tritt A."/>
            <person name="Adam C."/>
            <person name="Daum C."/>
            <person name="Floudas D."/>
            <person name="Sun H."/>
            <person name="Yadav J.S."/>
            <person name="Pangilinan J."/>
            <person name="Larsson K.H."/>
            <person name="Matsuura K."/>
            <person name="Barry K."/>
            <person name="Labutti K."/>
            <person name="Kuo R."/>
            <person name="Ohm R.A."/>
            <person name="Bhattacharya S.S."/>
            <person name="Shirouzu T."/>
            <person name="Yoshinaga Y."/>
            <person name="Martin F.M."/>
            <person name="Grigoriev I.V."/>
            <person name="Hibbett D.S."/>
        </authorList>
    </citation>
    <scope>NUCLEOTIDE SEQUENCE [LARGE SCALE GENOMIC DNA]</scope>
    <source>
        <strain evidence="2 3">CBS 109695</strain>
    </source>
</reference>
<evidence type="ECO:0000256" key="1">
    <source>
        <dbReference type="SAM" id="MobiDB-lite"/>
    </source>
</evidence>
<evidence type="ECO:0000313" key="3">
    <source>
        <dbReference type="Proteomes" id="UP000076532"/>
    </source>
</evidence>
<evidence type="ECO:0000313" key="2">
    <source>
        <dbReference type="EMBL" id="KZP10633.1"/>
    </source>
</evidence>
<protein>
    <submittedName>
        <fullName evidence="2">Uncharacterized protein</fullName>
    </submittedName>
</protein>
<name>A0A165ZIP6_9AGAM</name>
<organism evidence="2 3">
    <name type="scientific">Athelia psychrophila</name>
    <dbReference type="NCBI Taxonomy" id="1759441"/>
    <lineage>
        <taxon>Eukaryota</taxon>
        <taxon>Fungi</taxon>
        <taxon>Dikarya</taxon>
        <taxon>Basidiomycota</taxon>
        <taxon>Agaricomycotina</taxon>
        <taxon>Agaricomycetes</taxon>
        <taxon>Agaricomycetidae</taxon>
        <taxon>Atheliales</taxon>
        <taxon>Atheliaceae</taxon>
        <taxon>Athelia</taxon>
    </lineage>
</organism>
<dbReference type="EMBL" id="KV417676">
    <property type="protein sequence ID" value="KZP10633.1"/>
    <property type="molecule type" value="Genomic_DNA"/>
</dbReference>
<keyword evidence="3" id="KW-1185">Reference proteome</keyword>
<sequence>MGPTRNFKGSSRQVNASIGSPRHWRAPTQEQVGFSSREQHRVDGLKRIALHTSGLDDITQHVLQDIHAPGDSSVAPEDYDMGGVVDDDGDPEFEDEANKAAEDDAFVYALRDVVRQNRCREPKDYRTWKQRTDHTRAQWEPLIPCLTDAYLSW</sequence>
<feature type="compositionally biased region" description="Polar residues" evidence="1">
    <location>
        <begin position="7"/>
        <end position="18"/>
    </location>
</feature>
<gene>
    <name evidence="2" type="ORF">FIBSPDRAFT_962941</name>
</gene>
<feature type="region of interest" description="Disordered" evidence="1">
    <location>
        <begin position="1"/>
        <end position="40"/>
    </location>
</feature>
<proteinExistence type="predicted"/>
<feature type="region of interest" description="Disordered" evidence="1">
    <location>
        <begin position="68"/>
        <end position="95"/>
    </location>
</feature>
<dbReference type="Proteomes" id="UP000076532">
    <property type="component" value="Unassembled WGS sequence"/>
</dbReference>